<keyword evidence="3" id="KW-1185">Reference proteome</keyword>
<dbReference type="InterPro" id="IPR052523">
    <property type="entry name" value="Trichothecene_AcTrans"/>
</dbReference>
<dbReference type="SUPFAM" id="SSF55729">
    <property type="entry name" value="Acyl-CoA N-acyltransferases (Nat)"/>
    <property type="match status" value="1"/>
</dbReference>
<dbReference type="Pfam" id="PF00583">
    <property type="entry name" value="Acetyltransf_1"/>
    <property type="match status" value="1"/>
</dbReference>
<sequence length="208" mass="24656">MKTESLYRVDRKDEDKLKQLLTECFREDPLYCQLIPKQEIRNKILPDIFSCDLDEMFENCEVYADSEDVNGIIVVSDESEPYNPIKYYATEVFYALKTAVYLIKDDPSMQTFINFMKGKSYLNSEWTEEIKQENRLHIIYFAVRPSMRGKGIASKMMSSVLEYADKNRMTTSLETHNVENVHMYEHYGFKLFETVQKNFSLKQFCMVR</sequence>
<dbReference type="CDD" id="cd04301">
    <property type="entry name" value="NAT_SF"/>
    <property type="match status" value="1"/>
</dbReference>
<protein>
    <submittedName>
        <fullName evidence="2">Ribosomal protein S18 acetylase RimI</fullName>
    </submittedName>
</protein>
<evidence type="ECO:0000313" key="2">
    <source>
        <dbReference type="EMBL" id="SEM84266.1"/>
    </source>
</evidence>
<dbReference type="RefSeq" id="WP_092754093.1">
    <property type="nucleotide sequence ID" value="NZ_FOCG01000001.1"/>
</dbReference>
<dbReference type="InterPro" id="IPR016181">
    <property type="entry name" value="Acyl_CoA_acyltransferase"/>
</dbReference>
<proteinExistence type="predicted"/>
<name>A0A1H8BNA8_9FIRM</name>
<feature type="domain" description="N-acetyltransferase" evidence="1">
    <location>
        <begin position="51"/>
        <end position="208"/>
    </location>
</feature>
<dbReference type="PANTHER" id="PTHR42791">
    <property type="entry name" value="GNAT FAMILY ACETYLTRANSFERASE"/>
    <property type="match status" value="1"/>
</dbReference>
<dbReference type="AlphaFoldDB" id="A0A1H8BNA8"/>
<dbReference type="Proteomes" id="UP000199158">
    <property type="component" value="Unassembled WGS sequence"/>
</dbReference>
<dbReference type="STRING" id="474960.SAMN05216180_2007"/>
<gene>
    <name evidence="2" type="ORF">SAMN05216180_2007</name>
</gene>
<dbReference type="EMBL" id="FOCG01000001">
    <property type="protein sequence ID" value="SEM84266.1"/>
    <property type="molecule type" value="Genomic_DNA"/>
</dbReference>
<dbReference type="InterPro" id="IPR000182">
    <property type="entry name" value="GNAT_dom"/>
</dbReference>
<evidence type="ECO:0000313" key="3">
    <source>
        <dbReference type="Proteomes" id="UP000199158"/>
    </source>
</evidence>
<dbReference type="Gene3D" id="3.40.630.30">
    <property type="match status" value="1"/>
</dbReference>
<dbReference type="PANTHER" id="PTHR42791:SF1">
    <property type="entry name" value="N-ACETYLTRANSFERASE DOMAIN-CONTAINING PROTEIN"/>
    <property type="match status" value="1"/>
</dbReference>
<dbReference type="OrthoDB" id="2194050at2"/>
<accession>A0A1H8BNA8</accession>
<keyword evidence="2" id="KW-0687">Ribonucleoprotein</keyword>
<dbReference type="PROSITE" id="PS51186">
    <property type="entry name" value="GNAT"/>
    <property type="match status" value="1"/>
</dbReference>
<organism evidence="2 3">
    <name type="scientific">Hydrogenoanaerobacterium saccharovorans</name>
    <dbReference type="NCBI Taxonomy" id="474960"/>
    <lineage>
        <taxon>Bacteria</taxon>
        <taxon>Bacillati</taxon>
        <taxon>Bacillota</taxon>
        <taxon>Clostridia</taxon>
        <taxon>Eubacteriales</taxon>
        <taxon>Oscillospiraceae</taxon>
        <taxon>Hydrogenoanaerobacterium</taxon>
    </lineage>
</organism>
<dbReference type="GO" id="GO:0016747">
    <property type="term" value="F:acyltransferase activity, transferring groups other than amino-acyl groups"/>
    <property type="evidence" value="ECO:0007669"/>
    <property type="project" value="InterPro"/>
</dbReference>
<dbReference type="GO" id="GO:0005840">
    <property type="term" value="C:ribosome"/>
    <property type="evidence" value="ECO:0007669"/>
    <property type="project" value="UniProtKB-KW"/>
</dbReference>
<reference evidence="2 3" key="1">
    <citation type="submission" date="2016-10" db="EMBL/GenBank/DDBJ databases">
        <authorList>
            <person name="de Groot N.N."/>
        </authorList>
    </citation>
    <scope>NUCLEOTIDE SEQUENCE [LARGE SCALE GENOMIC DNA]</scope>
    <source>
        <strain evidence="2 3">CGMCC 1.5070</strain>
    </source>
</reference>
<evidence type="ECO:0000259" key="1">
    <source>
        <dbReference type="PROSITE" id="PS51186"/>
    </source>
</evidence>
<keyword evidence="2" id="KW-0689">Ribosomal protein</keyword>